<comment type="caution">
    <text evidence="5">The sequence shown here is derived from an EMBL/GenBank/DDBJ whole genome shotgun (WGS) entry which is preliminary data.</text>
</comment>
<evidence type="ECO:0000256" key="3">
    <source>
        <dbReference type="SAM" id="MobiDB-lite"/>
    </source>
</evidence>
<proteinExistence type="inferred from homology"/>
<gene>
    <name evidence="5" type="ORF">J2851_005283</name>
</gene>
<comment type="similarity">
    <text evidence="1">Belongs to the transglycosylase Slt family.</text>
</comment>
<comment type="similarity">
    <text evidence="2">Belongs to the virb1 family.</text>
</comment>
<dbReference type="SUPFAM" id="SSF81901">
    <property type="entry name" value="HCP-like"/>
    <property type="match status" value="1"/>
</dbReference>
<dbReference type="Proteomes" id="UP000781958">
    <property type="component" value="Unassembled WGS sequence"/>
</dbReference>
<dbReference type="CDD" id="cd00254">
    <property type="entry name" value="LT-like"/>
    <property type="match status" value="1"/>
</dbReference>
<dbReference type="Pfam" id="PF01464">
    <property type="entry name" value="SLT"/>
    <property type="match status" value="1"/>
</dbReference>
<dbReference type="InterPro" id="IPR008258">
    <property type="entry name" value="Transglycosylase_SLT_dom_1"/>
</dbReference>
<accession>A0ABS4SSD2</accession>
<feature type="domain" description="Transglycosylase SLT" evidence="4">
    <location>
        <begin position="181"/>
        <end position="275"/>
    </location>
</feature>
<dbReference type="Gene3D" id="1.10.530.10">
    <property type="match status" value="1"/>
</dbReference>
<dbReference type="Gene3D" id="1.25.40.10">
    <property type="entry name" value="Tetratricopeptide repeat domain"/>
    <property type="match status" value="1"/>
</dbReference>
<sequence length="329" mass="35195">MKSRLYAECVGLAVLLVLADGPAEARDAAARPAMEDAAVAALQKRARDGDSAAQYDLANRYDRGDGVGMDLGRAFALFCRAAQAGHVEASYRLGRFYWAGMGTDRDPARAIAWLAVAADAGHAEAGRVMRKLPPLDVRRRPDCRPGTVRRPAPADRPRMDAAAFRDMAAGSPIGQAAGILASRFGLDSGLVLAVIAVESNFEPGAVSPKRAQGLMQLMPDTTRRFAVRDPFDPVENMIGGMRYLRWLLSYFRGDVRLALAAYNAGEGTVDRHGGIPPYAETREYVRRVGRLYGAERHPFDPALADPSPALRGAFAPAAIPAINPAGAPG</sequence>
<name>A0ABS4SSD2_9PROT</name>
<dbReference type="InterPro" id="IPR006597">
    <property type="entry name" value="Sel1-like"/>
</dbReference>
<feature type="region of interest" description="Disordered" evidence="3">
    <location>
        <begin position="136"/>
        <end position="156"/>
    </location>
</feature>
<dbReference type="InterPro" id="IPR011990">
    <property type="entry name" value="TPR-like_helical_dom_sf"/>
</dbReference>
<evidence type="ECO:0000259" key="4">
    <source>
        <dbReference type="Pfam" id="PF01464"/>
    </source>
</evidence>
<evidence type="ECO:0000256" key="2">
    <source>
        <dbReference type="ARBA" id="ARBA00009387"/>
    </source>
</evidence>
<dbReference type="PANTHER" id="PTHR37423:SF2">
    <property type="entry name" value="MEMBRANE-BOUND LYTIC MUREIN TRANSGLYCOSYLASE C"/>
    <property type="match status" value="1"/>
</dbReference>
<evidence type="ECO:0000313" key="6">
    <source>
        <dbReference type="Proteomes" id="UP000781958"/>
    </source>
</evidence>
<keyword evidence="6" id="KW-1185">Reference proteome</keyword>
<protein>
    <recommendedName>
        <fullName evidence="4">Transglycosylase SLT domain-containing protein</fullName>
    </recommendedName>
</protein>
<dbReference type="InterPro" id="IPR023346">
    <property type="entry name" value="Lysozyme-like_dom_sf"/>
</dbReference>
<dbReference type="RefSeq" id="WP_209769989.1">
    <property type="nucleotide sequence ID" value="NZ_JAGINP010000022.1"/>
</dbReference>
<evidence type="ECO:0000313" key="5">
    <source>
        <dbReference type="EMBL" id="MBP2295473.1"/>
    </source>
</evidence>
<reference evidence="5 6" key="1">
    <citation type="submission" date="2021-03" db="EMBL/GenBank/DDBJ databases">
        <title>Genomic Encyclopedia of Type Strains, Phase III (KMG-III): the genomes of soil and plant-associated and newly described type strains.</title>
        <authorList>
            <person name="Whitman W."/>
        </authorList>
    </citation>
    <scope>NUCLEOTIDE SEQUENCE [LARGE SCALE GENOMIC DNA]</scope>
    <source>
        <strain evidence="5 6">IMMIB AFH-6</strain>
    </source>
</reference>
<dbReference type="PANTHER" id="PTHR37423">
    <property type="entry name" value="SOLUBLE LYTIC MUREIN TRANSGLYCOSYLASE-RELATED"/>
    <property type="match status" value="1"/>
</dbReference>
<dbReference type="EMBL" id="JAGINP010000022">
    <property type="protein sequence ID" value="MBP2295473.1"/>
    <property type="molecule type" value="Genomic_DNA"/>
</dbReference>
<evidence type="ECO:0000256" key="1">
    <source>
        <dbReference type="ARBA" id="ARBA00007734"/>
    </source>
</evidence>
<dbReference type="SMART" id="SM00671">
    <property type="entry name" value="SEL1"/>
    <property type="match status" value="2"/>
</dbReference>
<dbReference type="SUPFAM" id="SSF53955">
    <property type="entry name" value="Lysozyme-like"/>
    <property type="match status" value="1"/>
</dbReference>
<organism evidence="5 6">
    <name type="scientific">Azospirillum rugosum</name>
    <dbReference type="NCBI Taxonomy" id="416170"/>
    <lineage>
        <taxon>Bacteria</taxon>
        <taxon>Pseudomonadati</taxon>
        <taxon>Pseudomonadota</taxon>
        <taxon>Alphaproteobacteria</taxon>
        <taxon>Rhodospirillales</taxon>
        <taxon>Azospirillaceae</taxon>
        <taxon>Azospirillum</taxon>
    </lineage>
</organism>
<dbReference type="Pfam" id="PF08238">
    <property type="entry name" value="Sel1"/>
    <property type="match status" value="2"/>
</dbReference>